<evidence type="ECO:0000256" key="1">
    <source>
        <dbReference type="SAM" id="MobiDB-lite"/>
    </source>
</evidence>
<proteinExistence type="predicted"/>
<dbReference type="Proteomes" id="UP001319200">
    <property type="component" value="Unassembled WGS sequence"/>
</dbReference>
<evidence type="ECO:0000313" key="3">
    <source>
        <dbReference type="Proteomes" id="UP001319200"/>
    </source>
</evidence>
<feature type="region of interest" description="Disordered" evidence="1">
    <location>
        <begin position="1"/>
        <end position="78"/>
    </location>
</feature>
<comment type="caution">
    <text evidence="2">The sequence shown here is derived from an EMBL/GenBank/DDBJ whole genome shotgun (WGS) entry which is preliminary data.</text>
</comment>
<dbReference type="EMBL" id="JAHESF010000018">
    <property type="protein sequence ID" value="MBT1698809.1"/>
    <property type="molecule type" value="Genomic_DNA"/>
</dbReference>
<gene>
    <name evidence="2" type="ORF">KK083_18090</name>
</gene>
<organism evidence="2 3">
    <name type="scientific">Chryseosolibacter histidini</name>
    <dbReference type="NCBI Taxonomy" id="2782349"/>
    <lineage>
        <taxon>Bacteria</taxon>
        <taxon>Pseudomonadati</taxon>
        <taxon>Bacteroidota</taxon>
        <taxon>Cytophagia</taxon>
        <taxon>Cytophagales</taxon>
        <taxon>Chryseotaleaceae</taxon>
        <taxon>Chryseosolibacter</taxon>
    </lineage>
</organism>
<feature type="compositionally biased region" description="Basic residues" evidence="1">
    <location>
        <begin position="49"/>
        <end position="78"/>
    </location>
</feature>
<keyword evidence="3" id="KW-1185">Reference proteome</keyword>
<dbReference type="AlphaFoldDB" id="A0AAP2DNR1"/>
<sequence>MAKYGKKTQDQVKRTMRRRKKGSLKSGSGRKVKSRKQAIAIALSESRKKGYKTPRKKTSKPRKKTAKKSTRSRSRSKK</sequence>
<accession>A0AAP2DNR1</accession>
<feature type="compositionally biased region" description="Basic residues" evidence="1">
    <location>
        <begin position="14"/>
        <end position="36"/>
    </location>
</feature>
<protein>
    <submittedName>
        <fullName evidence="2">Uncharacterized protein</fullName>
    </submittedName>
</protein>
<dbReference type="InterPro" id="IPR045468">
    <property type="entry name" value="DUF6496"/>
</dbReference>
<reference evidence="2 3" key="1">
    <citation type="submission" date="2021-05" db="EMBL/GenBank/DDBJ databases">
        <title>A Polyphasic approach of four new species of the genus Ohtaekwangia: Ohtaekwangia histidinii sp. nov., Ohtaekwangia cretensis sp. nov., Ohtaekwangia indiensis sp. nov., Ohtaekwangia reichenbachii sp. nov. from diverse environment.</title>
        <authorList>
            <person name="Octaviana S."/>
        </authorList>
    </citation>
    <scope>NUCLEOTIDE SEQUENCE [LARGE SCALE GENOMIC DNA]</scope>
    <source>
        <strain evidence="2 3">PWU4</strain>
    </source>
</reference>
<dbReference type="RefSeq" id="WP_254165639.1">
    <property type="nucleotide sequence ID" value="NZ_JAHESF010000018.1"/>
</dbReference>
<dbReference type="Pfam" id="PF20106">
    <property type="entry name" value="DUF6496"/>
    <property type="match status" value="1"/>
</dbReference>
<evidence type="ECO:0000313" key="2">
    <source>
        <dbReference type="EMBL" id="MBT1698809.1"/>
    </source>
</evidence>
<name>A0AAP2DNR1_9BACT</name>